<reference evidence="2" key="1">
    <citation type="submission" date="2020-10" db="EMBL/GenBank/DDBJ databases">
        <authorList>
            <person name="Han B."/>
            <person name="Lu T."/>
            <person name="Zhao Q."/>
            <person name="Huang X."/>
            <person name="Zhao Y."/>
        </authorList>
    </citation>
    <scope>NUCLEOTIDE SEQUENCE</scope>
</reference>
<evidence type="ECO:0000256" key="1">
    <source>
        <dbReference type="SAM" id="MobiDB-lite"/>
    </source>
</evidence>
<protein>
    <submittedName>
        <fullName evidence="2">Uncharacterized protein</fullName>
    </submittedName>
</protein>
<gene>
    <name evidence="2" type="ORF">NCGR_LOCUS26973</name>
</gene>
<sequence length="112" mass="11854">MALSAARRLSTTTTTSTSSSAAAAAAPPKLSSLFRNPKPRPRPDPGVELPRRGPRPRPRQPWEEEAGALLRRLHDGGYLPGPDLSAAPHAASPDAVKAAAERFGHDHQPVAK</sequence>
<feature type="compositionally biased region" description="Basic and acidic residues" evidence="1">
    <location>
        <begin position="99"/>
        <end position="112"/>
    </location>
</feature>
<name>A0A811PBJ4_9POAL</name>
<evidence type="ECO:0000313" key="2">
    <source>
        <dbReference type="EMBL" id="CAD6240348.1"/>
    </source>
</evidence>
<dbReference type="AlphaFoldDB" id="A0A811PBJ4"/>
<feature type="compositionally biased region" description="Low complexity" evidence="1">
    <location>
        <begin position="1"/>
        <end position="26"/>
    </location>
</feature>
<organism evidence="2 3">
    <name type="scientific">Miscanthus lutarioriparius</name>
    <dbReference type="NCBI Taxonomy" id="422564"/>
    <lineage>
        <taxon>Eukaryota</taxon>
        <taxon>Viridiplantae</taxon>
        <taxon>Streptophyta</taxon>
        <taxon>Embryophyta</taxon>
        <taxon>Tracheophyta</taxon>
        <taxon>Spermatophyta</taxon>
        <taxon>Magnoliopsida</taxon>
        <taxon>Liliopsida</taxon>
        <taxon>Poales</taxon>
        <taxon>Poaceae</taxon>
        <taxon>PACMAD clade</taxon>
        <taxon>Panicoideae</taxon>
        <taxon>Andropogonodae</taxon>
        <taxon>Andropogoneae</taxon>
        <taxon>Saccharinae</taxon>
        <taxon>Miscanthus</taxon>
    </lineage>
</organism>
<accession>A0A811PBJ4</accession>
<keyword evidence="3" id="KW-1185">Reference proteome</keyword>
<dbReference type="EMBL" id="CAJGYO010000006">
    <property type="protein sequence ID" value="CAD6240348.1"/>
    <property type="molecule type" value="Genomic_DNA"/>
</dbReference>
<dbReference type="Proteomes" id="UP000604825">
    <property type="component" value="Unassembled WGS sequence"/>
</dbReference>
<proteinExistence type="predicted"/>
<evidence type="ECO:0000313" key="3">
    <source>
        <dbReference type="Proteomes" id="UP000604825"/>
    </source>
</evidence>
<feature type="region of interest" description="Disordered" evidence="1">
    <location>
        <begin position="1"/>
        <end position="112"/>
    </location>
</feature>
<comment type="caution">
    <text evidence="2">The sequence shown here is derived from an EMBL/GenBank/DDBJ whole genome shotgun (WGS) entry which is preliminary data.</text>
</comment>
<feature type="compositionally biased region" description="Basic and acidic residues" evidence="1">
    <location>
        <begin position="41"/>
        <end position="51"/>
    </location>
</feature>
<dbReference type="OrthoDB" id="974159at2759"/>